<gene>
    <name evidence="4" type="ORF">MKZ38_003964</name>
</gene>
<comment type="caution">
    <text evidence="4">The sequence shown here is derived from an EMBL/GenBank/DDBJ whole genome shotgun (WGS) entry which is preliminary data.</text>
</comment>
<dbReference type="GO" id="GO:0006338">
    <property type="term" value="P:chromatin remodeling"/>
    <property type="evidence" value="ECO:0007669"/>
    <property type="project" value="UniProtKB-ARBA"/>
</dbReference>
<dbReference type="PROSITE" id="PS50013">
    <property type="entry name" value="CHROMO_2"/>
    <property type="match status" value="1"/>
</dbReference>
<dbReference type="InterPro" id="IPR000953">
    <property type="entry name" value="Chromo/chromo_shadow_dom"/>
</dbReference>
<reference evidence="4" key="1">
    <citation type="submission" date="2022-07" db="EMBL/GenBank/DDBJ databases">
        <title>Draft genome sequence of Zalerion maritima ATCC 34329, a (micro)plastics degrading marine fungus.</title>
        <authorList>
            <person name="Paco A."/>
            <person name="Goncalves M.F.M."/>
            <person name="Rocha-Santos T.A.P."/>
            <person name="Alves A."/>
        </authorList>
    </citation>
    <scope>NUCLEOTIDE SEQUENCE</scope>
    <source>
        <strain evidence="4">ATCC 34329</strain>
    </source>
</reference>
<protein>
    <submittedName>
        <fullName evidence="4">Ribonuclease H-like protein</fullName>
    </submittedName>
</protein>
<feature type="region of interest" description="Disordered" evidence="2">
    <location>
        <begin position="164"/>
        <end position="185"/>
    </location>
</feature>
<feature type="compositionally biased region" description="Polar residues" evidence="2">
    <location>
        <begin position="168"/>
        <end position="178"/>
    </location>
</feature>
<evidence type="ECO:0000259" key="3">
    <source>
        <dbReference type="PROSITE" id="PS50013"/>
    </source>
</evidence>
<organism evidence="4 5">
    <name type="scientific">Zalerion maritima</name>
    <dbReference type="NCBI Taxonomy" id="339359"/>
    <lineage>
        <taxon>Eukaryota</taxon>
        <taxon>Fungi</taxon>
        <taxon>Dikarya</taxon>
        <taxon>Ascomycota</taxon>
        <taxon>Pezizomycotina</taxon>
        <taxon>Sordariomycetes</taxon>
        <taxon>Lulworthiomycetidae</taxon>
        <taxon>Lulworthiales</taxon>
        <taxon>Lulworthiaceae</taxon>
        <taxon>Zalerion</taxon>
    </lineage>
</organism>
<dbReference type="Gene3D" id="2.40.50.40">
    <property type="match status" value="1"/>
</dbReference>
<dbReference type="SUPFAM" id="SSF54160">
    <property type="entry name" value="Chromo domain-like"/>
    <property type="match status" value="1"/>
</dbReference>
<feature type="region of interest" description="Disordered" evidence="2">
    <location>
        <begin position="1"/>
        <end position="33"/>
    </location>
</feature>
<dbReference type="InterPro" id="IPR023780">
    <property type="entry name" value="Chromo_domain"/>
</dbReference>
<feature type="domain" description="Chromo" evidence="3">
    <location>
        <begin position="138"/>
        <end position="185"/>
    </location>
</feature>
<sequence>MQSSQERRNSGKNQDSMKAIAESRWTERTPNGAFRPTVTRYLSEQTYLAWVSPLLKKERREARSPFDDVQQGTSISAFKERGYGGQEALNPDLAPPNYKLSLPRSMQIHPIFHISLLEPALPRAQLDKVTELENEEEYEVEKILGHRGEGPETEYLIKWKGCGDDENTSATRWHNTTSCKRDRQH</sequence>
<proteinExistence type="predicted"/>
<accession>A0AAD5WRE8</accession>
<feature type="region of interest" description="Disordered" evidence="2">
    <location>
        <begin position="60"/>
        <end position="94"/>
    </location>
</feature>
<dbReference type="Proteomes" id="UP001201980">
    <property type="component" value="Unassembled WGS sequence"/>
</dbReference>
<evidence type="ECO:0000313" key="4">
    <source>
        <dbReference type="EMBL" id="KAJ2898373.1"/>
    </source>
</evidence>
<dbReference type="CDD" id="cd00024">
    <property type="entry name" value="CD_CSD"/>
    <property type="match status" value="1"/>
</dbReference>
<evidence type="ECO:0000256" key="1">
    <source>
        <dbReference type="ARBA" id="ARBA00011353"/>
    </source>
</evidence>
<dbReference type="AlphaFoldDB" id="A0AAD5WRE8"/>
<evidence type="ECO:0000256" key="2">
    <source>
        <dbReference type="SAM" id="MobiDB-lite"/>
    </source>
</evidence>
<dbReference type="InterPro" id="IPR016197">
    <property type="entry name" value="Chromo-like_dom_sf"/>
</dbReference>
<dbReference type="EMBL" id="JAKWBI020000233">
    <property type="protein sequence ID" value="KAJ2898373.1"/>
    <property type="molecule type" value="Genomic_DNA"/>
</dbReference>
<keyword evidence="5" id="KW-1185">Reference proteome</keyword>
<dbReference type="Pfam" id="PF00385">
    <property type="entry name" value="Chromo"/>
    <property type="match status" value="1"/>
</dbReference>
<evidence type="ECO:0000313" key="5">
    <source>
        <dbReference type="Proteomes" id="UP001201980"/>
    </source>
</evidence>
<name>A0AAD5WRE8_9PEZI</name>
<comment type="subunit">
    <text evidence="1">Component of the NuA4 histone acetyltransferase complex.</text>
</comment>